<dbReference type="RefSeq" id="XP_008045029.1">
    <property type="nucleotide sequence ID" value="XM_008046838.1"/>
</dbReference>
<feature type="region of interest" description="Disordered" evidence="1">
    <location>
        <begin position="30"/>
        <end position="65"/>
    </location>
</feature>
<evidence type="ECO:0000313" key="4">
    <source>
        <dbReference type="EMBL" id="EIW52035.1"/>
    </source>
</evidence>
<dbReference type="PANTHER" id="PTHR36168">
    <property type="entry name" value="CHROMOSOME 1, WHOLE GENOME SHOTGUN SEQUENCE"/>
    <property type="match status" value="1"/>
</dbReference>
<feature type="domain" description="AAA protein C-terminal winged helix" evidence="3">
    <location>
        <begin position="309"/>
        <end position="437"/>
    </location>
</feature>
<organism evidence="4 5">
    <name type="scientific">Trametes versicolor (strain FP-101664)</name>
    <name type="common">White-rot fungus</name>
    <name type="synonym">Coriolus versicolor</name>
    <dbReference type="NCBI Taxonomy" id="717944"/>
    <lineage>
        <taxon>Eukaryota</taxon>
        <taxon>Fungi</taxon>
        <taxon>Dikarya</taxon>
        <taxon>Basidiomycota</taxon>
        <taxon>Agaricomycotina</taxon>
        <taxon>Agaricomycetes</taxon>
        <taxon>Polyporales</taxon>
        <taxon>Polyporaceae</taxon>
        <taxon>Trametes</taxon>
    </lineage>
</organism>
<dbReference type="OrthoDB" id="511599at2759"/>
<dbReference type="Proteomes" id="UP000054317">
    <property type="component" value="Unassembled WGS sequence"/>
</dbReference>
<proteinExistence type="predicted"/>
<dbReference type="PANTHER" id="PTHR36168:SF1">
    <property type="entry name" value="ORC1-LIKE AAA ATPASE DOMAIN-CONTAINING PROTEIN"/>
    <property type="match status" value="1"/>
</dbReference>
<dbReference type="KEGG" id="tvs:TRAVEDRAFT_40788"/>
<gene>
    <name evidence="4" type="ORF">TRAVEDRAFT_40788</name>
</gene>
<dbReference type="GeneID" id="19414335"/>
<feature type="compositionally biased region" description="Low complexity" evidence="1">
    <location>
        <begin position="30"/>
        <end position="40"/>
    </location>
</feature>
<dbReference type="InterPro" id="IPR041664">
    <property type="entry name" value="AAA_16"/>
</dbReference>
<evidence type="ECO:0000313" key="5">
    <source>
        <dbReference type="Proteomes" id="UP000054317"/>
    </source>
</evidence>
<dbReference type="InterPro" id="IPR027417">
    <property type="entry name" value="P-loop_NTPase"/>
</dbReference>
<sequence>MAWYRENVLWKIEKAFAAGYDPTLALSANATGKSGRSRAGASGGERTRHIQGASRSTQHVRRGQQDEIDSAIQGKEVGRYFVLLGPKGTGKTKMILDAMRTVDAEGVAMCDMHCDLEVFRVRLGKALNYQYSEDTQAGLFYRRVPREGGAAMDIERALNKLEKVALRNLQKTQKPLVLVLNNVHYLSHNEDGRNMLSQLQQRAEAWAASGILTMVFSSDDFWPFFMMRQQESRMHVISVYDLSTEEARNAAQSMCLNAGKRPQSPEALTELVQIVGGRLTYLEKAARSSDMVGRAKDFLTDEKVWLLGQIGLIPDCDDDMVEEQKRSSSAWVLLREFVRKHKKETERVQAAVARGEMEEKELHKIPLPRLTYDECRQIMARPDFMDELDRKNIITIDTHHNVTPDSWLIFHAAEQVVSGDLFDERLDSVRSRVVEIEIQRRTRELGFKDVDSGGRVQFTIDKGDGPVL</sequence>
<evidence type="ECO:0000259" key="2">
    <source>
        <dbReference type="Pfam" id="PF13191"/>
    </source>
</evidence>
<protein>
    <submittedName>
        <fullName evidence="4">Uncharacterized protein</fullName>
    </submittedName>
</protein>
<dbReference type="Pfam" id="PF24913">
    <property type="entry name" value="WHD_AAA_fung"/>
    <property type="match status" value="1"/>
</dbReference>
<evidence type="ECO:0000259" key="3">
    <source>
        <dbReference type="Pfam" id="PF24913"/>
    </source>
</evidence>
<reference evidence="5" key="1">
    <citation type="journal article" date="2012" name="Science">
        <title>The Paleozoic origin of enzymatic lignin decomposition reconstructed from 31 fungal genomes.</title>
        <authorList>
            <person name="Floudas D."/>
            <person name="Binder M."/>
            <person name="Riley R."/>
            <person name="Barry K."/>
            <person name="Blanchette R.A."/>
            <person name="Henrissat B."/>
            <person name="Martinez A.T."/>
            <person name="Otillar R."/>
            <person name="Spatafora J.W."/>
            <person name="Yadav J.S."/>
            <person name="Aerts A."/>
            <person name="Benoit I."/>
            <person name="Boyd A."/>
            <person name="Carlson A."/>
            <person name="Copeland A."/>
            <person name="Coutinho P.M."/>
            <person name="de Vries R.P."/>
            <person name="Ferreira P."/>
            <person name="Findley K."/>
            <person name="Foster B."/>
            <person name="Gaskell J."/>
            <person name="Glotzer D."/>
            <person name="Gorecki P."/>
            <person name="Heitman J."/>
            <person name="Hesse C."/>
            <person name="Hori C."/>
            <person name="Igarashi K."/>
            <person name="Jurgens J.A."/>
            <person name="Kallen N."/>
            <person name="Kersten P."/>
            <person name="Kohler A."/>
            <person name="Kuees U."/>
            <person name="Kumar T.K.A."/>
            <person name="Kuo A."/>
            <person name="LaButti K."/>
            <person name="Larrondo L.F."/>
            <person name="Lindquist E."/>
            <person name="Ling A."/>
            <person name="Lombard V."/>
            <person name="Lucas S."/>
            <person name="Lundell T."/>
            <person name="Martin R."/>
            <person name="McLaughlin D.J."/>
            <person name="Morgenstern I."/>
            <person name="Morin E."/>
            <person name="Murat C."/>
            <person name="Nagy L.G."/>
            <person name="Nolan M."/>
            <person name="Ohm R.A."/>
            <person name="Patyshakuliyeva A."/>
            <person name="Rokas A."/>
            <person name="Ruiz-Duenas F.J."/>
            <person name="Sabat G."/>
            <person name="Salamov A."/>
            <person name="Samejima M."/>
            <person name="Schmutz J."/>
            <person name="Slot J.C."/>
            <person name="St John F."/>
            <person name="Stenlid J."/>
            <person name="Sun H."/>
            <person name="Sun S."/>
            <person name="Syed K."/>
            <person name="Tsang A."/>
            <person name="Wiebenga A."/>
            <person name="Young D."/>
            <person name="Pisabarro A."/>
            <person name="Eastwood D.C."/>
            <person name="Martin F."/>
            <person name="Cullen D."/>
            <person name="Grigoriev I.V."/>
            <person name="Hibbett D.S."/>
        </authorList>
    </citation>
    <scope>NUCLEOTIDE SEQUENCE [LARGE SCALE GENOMIC DNA]</scope>
    <source>
        <strain evidence="5">FP-101664</strain>
    </source>
</reference>
<dbReference type="Pfam" id="PF13191">
    <property type="entry name" value="AAA_16"/>
    <property type="match status" value="1"/>
</dbReference>
<dbReference type="InterPro" id="IPR056808">
    <property type="entry name" value="HTH_AAA"/>
</dbReference>
<keyword evidence="5" id="KW-1185">Reference proteome</keyword>
<dbReference type="AlphaFoldDB" id="R7S8M1"/>
<evidence type="ECO:0000256" key="1">
    <source>
        <dbReference type="SAM" id="MobiDB-lite"/>
    </source>
</evidence>
<dbReference type="Gene3D" id="3.40.50.300">
    <property type="entry name" value="P-loop containing nucleotide triphosphate hydrolases"/>
    <property type="match status" value="1"/>
</dbReference>
<dbReference type="EMBL" id="JH711797">
    <property type="protein sequence ID" value="EIW52035.1"/>
    <property type="molecule type" value="Genomic_DNA"/>
</dbReference>
<dbReference type="OMA" id="AIDYEFH"/>
<dbReference type="SUPFAM" id="SSF52540">
    <property type="entry name" value="P-loop containing nucleoside triphosphate hydrolases"/>
    <property type="match status" value="1"/>
</dbReference>
<accession>R7S8M1</accession>
<name>R7S8M1_TRAVS</name>
<feature type="domain" description="Orc1-like AAA ATPase" evidence="2">
    <location>
        <begin position="61"/>
        <end position="205"/>
    </location>
</feature>